<feature type="transmembrane region" description="Helical" evidence="1">
    <location>
        <begin position="21"/>
        <end position="43"/>
    </location>
</feature>
<evidence type="ECO:0000256" key="1">
    <source>
        <dbReference type="SAM" id="Phobius"/>
    </source>
</evidence>
<gene>
    <name evidence="2" type="ORF">RY831_01270</name>
</gene>
<reference evidence="2 3" key="1">
    <citation type="submission" date="2023-10" db="EMBL/GenBank/DDBJ databases">
        <title>Noviherbaspirillum sp. CPCC 100848 genome assembly.</title>
        <authorList>
            <person name="Li X.Y."/>
            <person name="Fang X.M."/>
        </authorList>
    </citation>
    <scope>NUCLEOTIDE SEQUENCE [LARGE SCALE GENOMIC DNA]</scope>
    <source>
        <strain evidence="2 3">CPCC 100848</strain>
    </source>
</reference>
<keyword evidence="1" id="KW-1133">Transmembrane helix</keyword>
<dbReference type="EMBL" id="JAWIIV010000001">
    <property type="protein sequence ID" value="MEC4717768.1"/>
    <property type="molecule type" value="Genomic_DNA"/>
</dbReference>
<keyword evidence="1" id="KW-0472">Membrane</keyword>
<protein>
    <submittedName>
        <fullName evidence="2">Flp family type IVb pilin</fullName>
    </submittedName>
</protein>
<accession>A0ABU6J2T6</accession>
<sequence>MNNQFFSGVVRFLRDEEGAAAVEYGLLAALIAVVIVVAVSSVGNRLCATFNTIATRLGGGGVNCPAALS</sequence>
<evidence type="ECO:0000313" key="2">
    <source>
        <dbReference type="EMBL" id="MEC4717768.1"/>
    </source>
</evidence>
<name>A0ABU6J2T6_9BURK</name>
<evidence type="ECO:0000313" key="3">
    <source>
        <dbReference type="Proteomes" id="UP001352263"/>
    </source>
</evidence>
<keyword evidence="3" id="KW-1185">Reference proteome</keyword>
<keyword evidence="1" id="KW-0812">Transmembrane</keyword>
<dbReference type="Proteomes" id="UP001352263">
    <property type="component" value="Unassembled WGS sequence"/>
</dbReference>
<proteinExistence type="predicted"/>
<dbReference type="InterPro" id="IPR007047">
    <property type="entry name" value="Flp_Fap"/>
</dbReference>
<comment type="caution">
    <text evidence="2">The sequence shown here is derived from an EMBL/GenBank/DDBJ whole genome shotgun (WGS) entry which is preliminary data.</text>
</comment>
<dbReference type="RefSeq" id="WP_326504516.1">
    <property type="nucleotide sequence ID" value="NZ_JAWIIV010000001.1"/>
</dbReference>
<dbReference type="Pfam" id="PF04964">
    <property type="entry name" value="Flp_Fap"/>
    <property type="match status" value="1"/>
</dbReference>
<organism evidence="2 3">
    <name type="scientific">Noviherbaspirillum album</name>
    <dbReference type="NCBI Taxonomy" id="3080276"/>
    <lineage>
        <taxon>Bacteria</taxon>
        <taxon>Pseudomonadati</taxon>
        <taxon>Pseudomonadota</taxon>
        <taxon>Betaproteobacteria</taxon>
        <taxon>Burkholderiales</taxon>
        <taxon>Oxalobacteraceae</taxon>
        <taxon>Noviherbaspirillum</taxon>
    </lineage>
</organism>